<evidence type="ECO:0000256" key="3">
    <source>
        <dbReference type="ARBA" id="ARBA00022679"/>
    </source>
</evidence>
<evidence type="ECO:0000313" key="10">
    <source>
        <dbReference type="Proteomes" id="UP001179280"/>
    </source>
</evidence>
<dbReference type="PANTHER" id="PTHR24421:SF40">
    <property type="entry name" value="SENSOR HISTIDINE KINASE YHCY"/>
    <property type="match status" value="1"/>
</dbReference>
<keyword evidence="3" id="KW-0808">Transferase</keyword>
<dbReference type="Pfam" id="PF07730">
    <property type="entry name" value="HisKA_3"/>
    <property type="match status" value="1"/>
</dbReference>
<dbReference type="InterPro" id="IPR003594">
    <property type="entry name" value="HATPase_dom"/>
</dbReference>
<evidence type="ECO:0000256" key="2">
    <source>
        <dbReference type="ARBA" id="ARBA00012438"/>
    </source>
</evidence>
<evidence type="ECO:0000256" key="4">
    <source>
        <dbReference type="ARBA" id="ARBA00022741"/>
    </source>
</evidence>
<dbReference type="GO" id="GO:0016301">
    <property type="term" value="F:kinase activity"/>
    <property type="evidence" value="ECO:0007669"/>
    <property type="project" value="UniProtKB-KW"/>
</dbReference>
<evidence type="ECO:0000256" key="6">
    <source>
        <dbReference type="ARBA" id="ARBA00022840"/>
    </source>
</evidence>
<dbReference type="SUPFAM" id="SSF55781">
    <property type="entry name" value="GAF domain-like"/>
    <property type="match status" value="1"/>
</dbReference>
<dbReference type="InterPro" id="IPR050482">
    <property type="entry name" value="Sensor_HK_TwoCompSys"/>
</dbReference>
<dbReference type="InterPro" id="IPR029016">
    <property type="entry name" value="GAF-like_dom_sf"/>
</dbReference>
<keyword evidence="4" id="KW-0547">Nucleotide-binding</keyword>
<evidence type="ECO:0000256" key="5">
    <source>
        <dbReference type="ARBA" id="ARBA00022777"/>
    </source>
</evidence>
<dbReference type="InterPro" id="IPR036890">
    <property type="entry name" value="HATPase_C_sf"/>
</dbReference>
<organism evidence="9 10">
    <name type="scientific">Shouchella xiaoxiensis</name>
    <dbReference type="NCBI Taxonomy" id="766895"/>
    <lineage>
        <taxon>Bacteria</taxon>
        <taxon>Bacillati</taxon>
        <taxon>Bacillota</taxon>
        <taxon>Bacilli</taxon>
        <taxon>Bacillales</taxon>
        <taxon>Bacillaceae</taxon>
        <taxon>Shouchella</taxon>
    </lineage>
</organism>
<keyword evidence="7" id="KW-0902">Two-component regulatory system</keyword>
<dbReference type="InterPro" id="IPR005467">
    <property type="entry name" value="His_kinase_dom"/>
</dbReference>
<evidence type="ECO:0000256" key="1">
    <source>
        <dbReference type="ARBA" id="ARBA00000085"/>
    </source>
</evidence>
<dbReference type="PANTHER" id="PTHR24421">
    <property type="entry name" value="NITRATE/NITRITE SENSOR PROTEIN NARX-RELATED"/>
    <property type="match status" value="1"/>
</dbReference>
<comment type="caution">
    <text evidence="9">The sequence shown here is derived from an EMBL/GenBank/DDBJ whole genome shotgun (WGS) entry which is preliminary data.</text>
</comment>
<feature type="domain" description="Histidine kinase" evidence="8">
    <location>
        <begin position="275"/>
        <end position="460"/>
    </location>
</feature>
<dbReference type="Pfam" id="PF02518">
    <property type="entry name" value="HATPase_c"/>
    <property type="match status" value="1"/>
</dbReference>
<comment type="catalytic activity">
    <reaction evidence="1">
        <text>ATP + protein L-histidine = ADP + protein N-phospho-L-histidine.</text>
        <dbReference type="EC" id="2.7.13.3"/>
    </reaction>
</comment>
<keyword evidence="10" id="KW-1185">Reference proteome</keyword>
<dbReference type="Gene3D" id="3.30.450.40">
    <property type="match status" value="1"/>
</dbReference>
<evidence type="ECO:0000259" key="8">
    <source>
        <dbReference type="PROSITE" id="PS50109"/>
    </source>
</evidence>
<dbReference type="InterPro" id="IPR011712">
    <property type="entry name" value="Sig_transdc_His_kin_sub3_dim/P"/>
</dbReference>
<dbReference type="CDD" id="cd16917">
    <property type="entry name" value="HATPase_UhpB-NarQ-NarX-like"/>
    <property type="match status" value="1"/>
</dbReference>
<evidence type="ECO:0000256" key="7">
    <source>
        <dbReference type="ARBA" id="ARBA00023012"/>
    </source>
</evidence>
<evidence type="ECO:0000313" key="9">
    <source>
        <dbReference type="EMBL" id="MBM7841146.1"/>
    </source>
</evidence>
<dbReference type="PROSITE" id="PS50109">
    <property type="entry name" value="HIS_KIN"/>
    <property type="match status" value="1"/>
</dbReference>
<reference evidence="9" key="1">
    <citation type="submission" date="2021-01" db="EMBL/GenBank/DDBJ databases">
        <title>Genomic Encyclopedia of Type Strains, Phase IV (KMG-IV): sequencing the most valuable type-strain genomes for metagenomic binning, comparative biology and taxonomic classification.</title>
        <authorList>
            <person name="Goeker M."/>
        </authorList>
    </citation>
    <scope>NUCLEOTIDE SEQUENCE</scope>
    <source>
        <strain evidence="9">DSM 21943</strain>
    </source>
</reference>
<dbReference type="EMBL" id="JAFBCV010000023">
    <property type="protein sequence ID" value="MBM7841146.1"/>
    <property type="molecule type" value="Genomic_DNA"/>
</dbReference>
<dbReference type="InterPro" id="IPR003018">
    <property type="entry name" value="GAF"/>
</dbReference>
<dbReference type="Pfam" id="PF13185">
    <property type="entry name" value="GAF_2"/>
    <property type="match status" value="1"/>
</dbReference>
<protein>
    <recommendedName>
        <fullName evidence="2">histidine kinase</fullName>
        <ecNumber evidence="2">2.7.13.3</ecNumber>
    </recommendedName>
</protein>
<dbReference type="Gene3D" id="1.20.5.1930">
    <property type="match status" value="1"/>
</dbReference>
<gene>
    <name evidence="9" type="ORF">JOC54_004447</name>
</gene>
<accession>A0ABS2T031</accession>
<dbReference type="EC" id="2.7.13.3" evidence="2"/>
<proteinExistence type="predicted"/>
<dbReference type="Proteomes" id="UP001179280">
    <property type="component" value="Unassembled WGS sequence"/>
</dbReference>
<dbReference type="Gene3D" id="3.30.565.10">
    <property type="entry name" value="Histidine kinase-like ATPase, C-terminal domain"/>
    <property type="match status" value="1"/>
</dbReference>
<dbReference type="SUPFAM" id="SSF55874">
    <property type="entry name" value="ATPase domain of HSP90 chaperone/DNA topoisomerase II/histidine kinase"/>
    <property type="match status" value="1"/>
</dbReference>
<sequence>MNYLKTIKTISTLLNVETDLQKMLQLVLKSLLNETRFSSGWIFKVDRTGQHKLVAAVGLPPALEKSNCAPLREGGCWCKRDFLHKRLQGAVNMIECQRLERAEERNWGDTAGITHHATIPIYAGEEALGILNIADPQKDYYSTEELQLLELVALQIGTAIKRIELVDHEKERSLLYHKLGLFLQELHSDSEDRLEPLEDVINKHFSLAITSISTKNVNASAVAGETTISLLTDQVLTPLEVEISKHISEHIALSVERKRIAKAVKVISQLSERQRLSRELHDSVNQLLFSVNMTINGLTLRTTDSETKQHLNQASSALKAALKELRLIIHGLRGEELDLGLSSAVEQYSSLIGVKTNIEIESLNLELKQEELVYRIIQEALNNCKKHSGTSSASVQIREHQSNIVLNISDDGVGFLPDETTHSFGLTSILKRVQELNAQVHLDTSPGKGTRWTIQIPNLWSE</sequence>
<keyword evidence="6" id="KW-0067">ATP-binding</keyword>
<dbReference type="RefSeq" id="WP_204469111.1">
    <property type="nucleotide sequence ID" value="NZ_JAFBCV010000023.1"/>
</dbReference>
<name>A0ABS2T031_9BACI</name>
<dbReference type="SMART" id="SM00065">
    <property type="entry name" value="GAF"/>
    <property type="match status" value="1"/>
</dbReference>
<keyword evidence="5 9" id="KW-0418">Kinase</keyword>